<reference evidence="1 2" key="1">
    <citation type="submission" date="2021-06" db="EMBL/GenBank/DDBJ databases">
        <title>Caerostris extrusa draft genome.</title>
        <authorList>
            <person name="Kono N."/>
            <person name="Arakawa K."/>
        </authorList>
    </citation>
    <scope>NUCLEOTIDE SEQUENCE [LARGE SCALE GENOMIC DNA]</scope>
</reference>
<dbReference type="AlphaFoldDB" id="A0AAV4NS15"/>
<organism evidence="1 2">
    <name type="scientific">Caerostris extrusa</name>
    <name type="common">Bark spider</name>
    <name type="synonym">Caerostris bankana</name>
    <dbReference type="NCBI Taxonomy" id="172846"/>
    <lineage>
        <taxon>Eukaryota</taxon>
        <taxon>Metazoa</taxon>
        <taxon>Ecdysozoa</taxon>
        <taxon>Arthropoda</taxon>
        <taxon>Chelicerata</taxon>
        <taxon>Arachnida</taxon>
        <taxon>Araneae</taxon>
        <taxon>Araneomorphae</taxon>
        <taxon>Entelegynae</taxon>
        <taxon>Araneoidea</taxon>
        <taxon>Araneidae</taxon>
        <taxon>Caerostris</taxon>
    </lineage>
</organism>
<accession>A0AAV4NS15</accession>
<dbReference type="Proteomes" id="UP001054945">
    <property type="component" value="Unassembled WGS sequence"/>
</dbReference>
<protein>
    <submittedName>
        <fullName evidence="1">Uncharacterized protein</fullName>
    </submittedName>
</protein>
<sequence>MGPQSNLTQEDTPLSPTSTESLIEMQEFIDSNLKLPSTQLIENVVHINLPCPFKEFPRHLKDIITDVLKEIFLMKEDVPYVEISLYVQTAIKQFLGLGQFSENVTANLKVPQIGRLSRDRSASLLHSNYCDLEVSGIHQNLLQPMSEIRLSQQFCFIFSETAFFLILVCKGATK</sequence>
<evidence type="ECO:0000313" key="2">
    <source>
        <dbReference type="Proteomes" id="UP001054945"/>
    </source>
</evidence>
<gene>
    <name evidence="1" type="ORF">CEXT_271841</name>
</gene>
<dbReference type="EMBL" id="BPLR01021106">
    <property type="protein sequence ID" value="GIX85917.1"/>
    <property type="molecule type" value="Genomic_DNA"/>
</dbReference>
<keyword evidence="2" id="KW-1185">Reference proteome</keyword>
<evidence type="ECO:0000313" key="1">
    <source>
        <dbReference type="EMBL" id="GIX85917.1"/>
    </source>
</evidence>
<name>A0AAV4NS15_CAEEX</name>
<comment type="caution">
    <text evidence="1">The sequence shown here is derived from an EMBL/GenBank/DDBJ whole genome shotgun (WGS) entry which is preliminary data.</text>
</comment>
<proteinExistence type="predicted"/>